<keyword evidence="2" id="KW-1185">Reference proteome</keyword>
<evidence type="ECO:0000313" key="1">
    <source>
        <dbReference type="EMBL" id="NEV65295.1"/>
    </source>
</evidence>
<dbReference type="CDD" id="cd03784">
    <property type="entry name" value="GT1_Gtf-like"/>
    <property type="match status" value="1"/>
</dbReference>
<dbReference type="InterPro" id="IPR050426">
    <property type="entry name" value="Glycosyltransferase_28"/>
</dbReference>
<dbReference type="InterPro" id="IPR002213">
    <property type="entry name" value="UDP_glucos_trans"/>
</dbReference>
<evidence type="ECO:0000313" key="2">
    <source>
        <dbReference type="Proteomes" id="UP000483379"/>
    </source>
</evidence>
<comment type="caution">
    <text evidence="1">The sequence shown here is derived from an EMBL/GenBank/DDBJ whole genome shotgun (WGS) entry which is preliminary data.</text>
</comment>
<dbReference type="EMBL" id="JAAIJQ010000206">
    <property type="protein sequence ID" value="NEV65295.1"/>
    <property type="molecule type" value="Genomic_DNA"/>
</dbReference>
<proteinExistence type="predicted"/>
<dbReference type="AlphaFoldDB" id="A0A6M0K9Q8"/>
<dbReference type="SUPFAM" id="SSF53756">
    <property type="entry name" value="UDP-Glycosyltransferase/glycogen phosphorylase"/>
    <property type="match status" value="1"/>
</dbReference>
<dbReference type="GO" id="GO:0008194">
    <property type="term" value="F:UDP-glycosyltransferase activity"/>
    <property type="evidence" value="ECO:0007669"/>
    <property type="project" value="InterPro"/>
</dbReference>
<dbReference type="Proteomes" id="UP000483379">
    <property type="component" value="Unassembled WGS sequence"/>
</dbReference>
<organism evidence="1 2">
    <name type="scientific">Thiorhodococcus minor</name>
    <dbReference type="NCBI Taxonomy" id="57489"/>
    <lineage>
        <taxon>Bacteria</taxon>
        <taxon>Pseudomonadati</taxon>
        <taxon>Pseudomonadota</taxon>
        <taxon>Gammaproteobacteria</taxon>
        <taxon>Chromatiales</taxon>
        <taxon>Chromatiaceae</taxon>
        <taxon>Thiorhodococcus</taxon>
    </lineage>
</organism>
<dbReference type="GO" id="GO:0017000">
    <property type="term" value="P:antibiotic biosynthetic process"/>
    <property type="evidence" value="ECO:0007669"/>
    <property type="project" value="UniProtKB-ARBA"/>
</dbReference>
<name>A0A6M0K9Q8_9GAMM</name>
<dbReference type="RefSeq" id="WP_164456614.1">
    <property type="nucleotide sequence ID" value="NZ_JAAIJQ010000206.1"/>
</dbReference>
<sequence length="412" mass="44198">MSRVLVIAKGSLGDMIPMYAVASGLRDRGHRVLVGTQSRHLASAAALGLEAVAIDGRAASAARRVPWISNEALGGSRAAFDAELSALTPQARAADVVLGNQLALSGPLVAADQGRPWIYCAVSPLGLASGDNPCLVPLLQRLQRRFPNSAPVDVGSRALVRTYAWLFSGVVRQAQSRLGLKHLGHPRFEGLFSRELNLVLTSPRLFERPPSFPTHTLVTGFTWLEPRFLDDSGAMRRALDFACSGEPPLLFALGGSARSKPGRFFQESLDASRRLGMRAMVVAAKRFHASIPSSPEVHATTYLPYSSVFPRVRAVMHSGGIGTIGWAARHGRPSLLVPGADDQFDNSYRAEQVGWARVWPRHRYRGPAVTAALDELLADASLSARLSEVSSALSQEDGATVACDAIEALLRG</sequence>
<gene>
    <name evidence="1" type="ORF">G3446_26285</name>
</gene>
<reference evidence="1 2" key="1">
    <citation type="submission" date="2020-02" db="EMBL/GenBank/DDBJ databases">
        <title>Genome sequences of Thiorhodococcus mannitoliphagus and Thiorhodococcus minor, purple sulfur photosynthetic bacteria in the gammaproteobacterial family, Chromatiaceae.</title>
        <authorList>
            <person name="Aviles F.A."/>
            <person name="Meyer T.E."/>
            <person name="Kyndt J.A."/>
        </authorList>
    </citation>
    <scope>NUCLEOTIDE SEQUENCE [LARGE SCALE GENOMIC DNA]</scope>
    <source>
        <strain evidence="1 2">DSM 11518</strain>
    </source>
</reference>
<dbReference type="PANTHER" id="PTHR48050:SF13">
    <property type="entry name" value="STEROL 3-BETA-GLUCOSYLTRANSFERASE UGT80A2"/>
    <property type="match status" value="1"/>
</dbReference>
<keyword evidence="1" id="KW-0808">Transferase</keyword>
<dbReference type="PANTHER" id="PTHR48050">
    <property type="entry name" value="STEROL 3-BETA-GLUCOSYLTRANSFERASE"/>
    <property type="match status" value="1"/>
</dbReference>
<accession>A0A6M0K9Q8</accession>
<protein>
    <submittedName>
        <fullName evidence="1">Glycosyltransferase family 1 protein</fullName>
    </submittedName>
</protein>
<dbReference type="Gene3D" id="3.40.50.2000">
    <property type="entry name" value="Glycogen Phosphorylase B"/>
    <property type="match status" value="2"/>
</dbReference>